<dbReference type="EMBL" id="BLLF01000444">
    <property type="protein sequence ID" value="GFH11874.1"/>
    <property type="molecule type" value="Genomic_DNA"/>
</dbReference>
<reference evidence="2 3" key="1">
    <citation type="submission" date="2020-02" db="EMBL/GenBank/DDBJ databases">
        <title>Draft genome sequence of Haematococcus lacustris strain NIES-144.</title>
        <authorList>
            <person name="Morimoto D."/>
            <person name="Nakagawa S."/>
            <person name="Yoshida T."/>
            <person name="Sawayama S."/>
        </authorList>
    </citation>
    <scope>NUCLEOTIDE SEQUENCE [LARGE SCALE GENOMIC DNA]</scope>
    <source>
        <strain evidence="2 3">NIES-144</strain>
    </source>
</reference>
<comment type="caution">
    <text evidence="2">The sequence shown here is derived from an EMBL/GenBank/DDBJ whole genome shotgun (WGS) entry which is preliminary data.</text>
</comment>
<feature type="compositionally biased region" description="Polar residues" evidence="1">
    <location>
        <begin position="117"/>
        <end position="131"/>
    </location>
</feature>
<protein>
    <submittedName>
        <fullName evidence="2">VASt domain-containing protein</fullName>
    </submittedName>
</protein>
<feature type="region of interest" description="Disordered" evidence="1">
    <location>
        <begin position="34"/>
        <end position="53"/>
    </location>
</feature>
<gene>
    <name evidence="2" type="ORF">HaLaN_07449</name>
</gene>
<evidence type="ECO:0000313" key="2">
    <source>
        <dbReference type="EMBL" id="GFH11874.1"/>
    </source>
</evidence>
<keyword evidence="3" id="KW-1185">Reference proteome</keyword>
<feature type="region of interest" description="Disordered" evidence="1">
    <location>
        <begin position="90"/>
        <end position="158"/>
    </location>
</feature>
<feature type="non-terminal residue" evidence="2">
    <location>
        <position position="1"/>
    </location>
</feature>
<name>A0A699YYN2_HAELA</name>
<accession>A0A699YYN2</accession>
<sequence length="197" mass="21196">MVEEEVFECERFQPFRGWGHSWPGHFLPSDRVGHWGDRQGRSGGPSSKGFDIIEPQLPPGWLRYFRTRVREVPGQLTPARQQRASKELGAFVASPPAGVTSPPDSLLDEPRLPGGLLTNTGPADPASSPTAISGPADPGSTRPSRSEHQASTRPLALDPALDLEEELCSATTALSLGAWTALPWEDPSTSPSKQPNS</sequence>
<dbReference type="AlphaFoldDB" id="A0A699YYN2"/>
<dbReference type="Proteomes" id="UP000485058">
    <property type="component" value="Unassembled WGS sequence"/>
</dbReference>
<evidence type="ECO:0000313" key="3">
    <source>
        <dbReference type="Proteomes" id="UP000485058"/>
    </source>
</evidence>
<proteinExistence type="predicted"/>
<organism evidence="2 3">
    <name type="scientific">Haematococcus lacustris</name>
    <name type="common">Green alga</name>
    <name type="synonym">Haematococcus pluvialis</name>
    <dbReference type="NCBI Taxonomy" id="44745"/>
    <lineage>
        <taxon>Eukaryota</taxon>
        <taxon>Viridiplantae</taxon>
        <taxon>Chlorophyta</taxon>
        <taxon>core chlorophytes</taxon>
        <taxon>Chlorophyceae</taxon>
        <taxon>CS clade</taxon>
        <taxon>Chlamydomonadales</taxon>
        <taxon>Haematococcaceae</taxon>
        <taxon>Haematococcus</taxon>
    </lineage>
</organism>
<evidence type="ECO:0000256" key="1">
    <source>
        <dbReference type="SAM" id="MobiDB-lite"/>
    </source>
</evidence>